<dbReference type="Proteomes" id="UP000219193">
    <property type="component" value="Unassembled WGS sequence"/>
</dbReference>
<protein>
    <submittedName>
        <fullName evidence="2">Uncharacterized protein</fullName>
    </submittedName>
</protein>
<keyword evidence="3" id="KW-1185">Reference proteome</keyword>
<keyword evidence="1" id="KW-0812">Transmembrane</keyword>
<evidence type="ECO:0000313" key="3">
    <source>
        <dbReference type="Proteomes" id="UP000219193"/>
    </source>
</evidence>
<keyword evidence="1" id="KW-0472">Membrane</keyword>
<proteinExistence type="predicted"/>
<organism evidence="2 3">
    <name type="scientific">Salinimicrobium sediminis</name>
    <dbReference type="NCBI Taxonomy" id="1343891"/>
    <lineage>
        <taxon>Bacteria</taxon>
        <taxon>Pseudomonadati</taxon>
        <taxon>Bacteroidota</taxon>
        <taxon>Flavobacteriia</taxon>
        <taxon>Flavobacteriales</taxon>
        <taxon>Flavobacteriaceae</taxon>
        <taxon>Salinimicrobium</taxon>
    </lineage>
</organism>
<dbReference type="EMBL" id="OCMF01000001">
    <property type="protein sequence ID" value="SOC78597.1"/>
    <property type="molecule type" value="Genomic_DNA"/>
</dbReference>
<sequence>MEISWTNEIFLYLALLCICVSFFLWLRSRKRRKKELEWRRSLSDRIRGKFNRRNNSPPEVNIGE</sequence>
<dbReference type="RefSeq" id="WP_143544383.1">
    <property type="nucleotide sequence ID" value="NZ_OCMF01000001.1"/>
</dbReference>
<keyword evidence="1" id="KW-1133">Transmembrane helix</keyword>
<evidence type="ECO:0000256" key="1">
    <source>
        <dbReference type="SAM" id="Phobius"/>
    </source>
</evidence>
<accession>A0A285WZT4</accession>
<gene>
    <name evidence="2" type="ORF">SAMN06296241_0109</name>
</gene>
<reference evidence="3" key="1">
    <citation type="submission" date="2017-09" db="EMBL/GenBank/DDBJ databases">
        <authorList>
            <person name="Varghese N."/>
            <person name="Submissions S."/>
        </authorList>
    </citation>
    <scope>NUCLEOTIDE SEQUENCE [LARGE SCALE GENOMIC DNA]</scope>
    <source>
        <strain evidence="3">CGMCC 1.12641</strain>
    </source>
</reference>
<name>A0A285WZT4_9FLAO</name>
<feature type="transmembrane region" description="Helical" evidence="1">
    <location>
        <begin position="6"/>
        <end position="26"/>
    </location>
</feature>
<evidence type="ECO:0000313" key="2">
    <source>
        <dbReference type="EMBL" id="SOC78597.1"/>
    </source>
</evidence>
<dbReference type="AlphaFoldDB" id="A0A285WZT4"/>